<dbReference type="EMBL" id="CYGX02000005">
    <property type="protein sequence ID" value="SIT35638.1"/>
    <property type="molecule type" value="Genomic_DNA"/>
</dbReference>
<protein>
    <submittedName>
        <fullName evidence="1">Uncharacterized protein</fullName>
    </submittedName>
</protein>
<evidence type="ECO:0000313" key="1">
    <source>
        <dbReference type="EMBL" id="SIT35638.1"/>
    </source>
</evidence>
<reference evidence="1 2" key="1">
    <citation type="submission" date="2016-12" db="EMBL/GenBank/DDBJ databases">
        <authorList>
            <person name="Song W.-J."/>
            <person name="Kurnit D.M."/>
        </authorList>
    </citation>
    <scope>NUCLEOTIDE SEQUENCE [LARGE SCALE GENOMIC DNA]</scope>
    <source>
        <strain evidence="1 2">STM7296</strain>
    </source>
</reference>
<gene>
    <name evidence="1" type="ORF">BN2475_50139</name>
</gene>
<organism evidence="1 2">
    <name type="scientific">Paraburkholderia ribeironis</name>
    <dbReference type="NCBI Taxonomy" id="1247936"/>
    <lineage>
        <taxon>Bacteria</taxon>
        <taxon>Pseudomonadati</taxon>
        <taxon>Pseudomonadota</taxon>
        <taxon>Betaproteobacteria</taxon>
        <taxon>Burkholderiales</taxon>
        <taxon>Burkholderiaceae</taxon>
        <taxon>Paraburkholderia</taxon>
    </lineage>
</organism>
<evidence type="ECO:0000313" key="2">
    <source>
        <dbReference type="Proteomes" id="UP000187012"/>
    </source>
</evidence>
<dbReference type="STRING" id="1247936.BN2475_50139"/>
<accession>A0A1N7RKJ4</accession>
<proteinExistence type="predicted"/>
<sequence>MPVIAPLQRANHGSHFRAYGLRGVAAQIDPFLGVDHAWMSAPTLSNASPAITLPFC</sequence>
<dbReference type="AlphaFoldDB" id="A0A1N7RKJ4"/>
<name>A0A1N7RKJ4_9BURK</name>
<keyword evidence="2" id="KW-1185">Reference proteome</keyword>
<dbReference type="Proteomes" id="UP000187012">
    <property type="component" value="Unassembled WGS sequence"/>
</dbReference>